<dbReference type="InterPro" id="IPR036264">
    <property type="entry name" value="Bact_exopeptidase_dim_dom"/>
</dbReference>
<feature type="binding site" evidence="1">
    <location>
        <position position="128"/>
    </location>
    <ligand>
        <name>Mn(2+)</name>
        <dbReference type="ChEBI" id="CHEBI:29035"/>
        <label>2</label>
    </ligand>
</feature>
<keyword evidence="2" id="KW-0436">Ligase</keyword>
<keyword evidence="1" id="KW-0464">Manganese</keyword>
<comment type="cofactor">
    <cofactor evidence="1">
        <name>Mn(2+)</name>
        <dbReference type="ChEBI" id="CHEBI:29035"/>
    </cofactor>
    <text evidence="1">The Mn(2+) ion enhances activity.</text>
</comment>
<organism evidence="2 3">
    <name type="scientific">Rhodococcus ruber</name>
    <dbReference type="NCBI Taxonomy" id="1830"/>
    <lineage>
        <taxon>Bacteria</taxon>
        <taxon>Bacillati</taxon>
        <taxon>Actinomycetota</taxon>
        <taxon>Actinomycetes</taxon>
        <taxon>Mycobacteriales</taxon>
        <taxon>Nocardiaceae</taxon>
        <taxon>Rhodococcus</taxon>
    </lineage>
</organism>
<dbReference type="Gene3D" id="3.30.70.360">
    <property type="match status" value="1"/>
</dbReference>
<dbReference type="GO" id="GO:0016787">
    <property type="term" value="F:hydrolase activity"/>
    <property type="evidence" value="ECO:0007669"/>
    <property type="project" value="InterPro"/>
</dbReference>
<sequence length="387" mass="40798">MTIDHDRVVAWRRDLHAHPELSFAEFRTTALVRDQLVSLGLSPVTLPGGTGLWCDVGPDTSECLALRADLDALPLTETTGLPYASTVAGVCHACGHDAHTAMLLEAATVLAADPPPQRVRLIFQPGEETTPGGALEVVAAGGLEGVSRIFALHCAPQLEAGKLATRAGPITSSGAVLTVRLSSPGGHSARPHLTGDLIHAAAVLVTGLASVLDRRLDARTATVLTWGRVRAGHVGNAIPEEGELVGTLRSASHETWATVEPLVRRSVAELLAPYDVDHELEYVQGVPPVVNDPEAVAEMLAAIESVVGLENLAEAGQSSGGEDFAWYLEHVPGAMARLGVWDGTSPRHDLHQPDFVLDERALAHGARTLLALAYGGKHEPRTPDPSE</sequence>
<dbReference type="SMR" id="A0A098BIR7"/>
<dbReference type="Pfam" id="PF01546">
    <property type="entry name" value="Peptidase_M20"/>
    <property type="match status" value="1"/>
</dbReference>
<dbReference type="GO" id="GO:0016874">
    <property type="term" value="F:ligase activity"/>
    <property type="evidence" value="ECO:0007669"/>
    <property type="project" value="UniProtKB-KW"/>
</dbReference>
<dbReference type="NCBIfam" id="TIGR01891">
    <property type="entry name" value="amidohydrolases"/>
    <property type="match status" value="1"/>
</dbReference>
<evidence type="ECO:0000313" key="3">
    <source>
        <dbReference type="Proteomes" id="UP000042997"/>
    </source>
</evidence>
<dbReference type="SUPFAM" id="SSF53187">
    <property type="entry name" value="Zn-dependent exopeptidases"/>
    <property type="match status" value="1"/>
</dbReference>
<protein>
    <submittedName>
        <fullName evidence="2">Carboxylate-amine ligase</fullName>
        <ecNumber evidence="2">6.3.-.-</ecNumber>
    </submittedName>
</protein>
<dbReference type="RefSeq" id="WP_017681341.1">
    <property type="nucleotide sequence ID" value="NZ_CP023714.1"/>
</dbReference>
<dbReference type="Proteomes" id="UP000042997">
    <property type="component" value="Unassembled WGS sequence"/>
</dbReference>
<reference evidence="2 3" key="1">
    <citation type="journal article" date="2014" name="Genome Announc.">
        <title>Draft Genome Sequence of Propane- and Butane-Oxidizing Actinobacterium Rhodococcus ruber IEGM 231.</title>
        <authorList>
            <person name="Ivshina I.B."/>
            <person name="Kuyukina M.S."/>
            <person name="Krivoruchko A.V."/>
            <person name="Barbe V."/>
            <person name="Fischer C."/>
        </authorList>
    </citation>
    <scope>NUCLEOTIDE SEQUENCE [LARGE SCALE GENOMIC DNA]</scope>
</reference>
<dbReference type="InterPro" id="IPR002933">
    <property type="entry name" value="Peptidase_M20"/>
</dbReference>
<dbReference type="PIRSF" id="PIRSF005962">
    <property type="entry name" value="Pept_M20D_amidohydro"/>
    <property type="match status" value="1"/>
</dbReference>
<dbReference type="GO" id="GO:0046872">
    <property type="term" value="F:metal ion binding"/>
    <property type="evidence" value="ECO:0007669"/>
    <property type="project" value="UniProtKB-KW"/>
</dbReference>
<proteinExistence type="predicted"/>
<evidence type="ECO:0000256" key="1">
    <source>
        <dbReference type="PIRSR" id="PIRSR005962-1"/>
    </source>
</evidence>
<accession>A0A098BIR7</accession>
<dbReference type="EC" id="6.3.-.-" evidence="2"/>
<dbReference type="PANTHER" id="PTHR11014">
    <property type="entry name" value="PEPTIDASE M20 FAMILY MEMBER"/>
    <property type="match status" value="1"/>
</dbReference>
<dbReference type="InterPro" id="IPR017439">
    <property type="entry name" value="Amidohydrolase"/>
</dbReference>
<evidence type="ECO:0000313" key="2">
    <source>
        <dbReference type="EMBL" id="CDZ88135.1"/>
    </source>
</evidence>
<feature type="binding site" evidence="1">
    <location>
        <position position="94"/>
    </location>
    <ligand>
        <name>Mn(2+)</name>
        <dbReference type="ChEBI" id="CHEBI:29035"/>
        <label>2</label>
    </ligand>
</feature>
<gene>
    <name evidence="2" type="ORF">RHRU231_390052</name>
</gene>
<feature type="binding site" evidence="1">
    <location>
        <position position="96"/>
    </location>
    <ligand>
        <name>Mn(2+)</name>
        <dbReference type="ChEBI" id="CHEBI:29035"/>
        <label>2</label>
    </ligand>
</feature>
<dbReference type="OrthoDB" id="9777385at2"/>
<dbReference type="GeneID" id="66835707"/>
<feature type="binding site" evidence="1">
    <location>
        <position position="351"/>
    </location>
    <ligand>
        <name>Mn(2+)</name>
        <dbReference type="ChEBI" id="CHEBI:29035"/>
        <label>2</label>
    </ligand>
</feature>
<keyword evidence="1" id="KW-0479">Metal-binding</keyword>
<dbReference type="EMBL" id="CCSD01000049">
    <property type="protein sequence ID" value="CDZ88135.1"/>
    <property type="molecule type" value="Genomic_DNA"/>
</dbReference>
<feature type="binding site" evidence="1">
    <location>
        <position position="153"/>
    </location>
    <ligand>
        <name>Mn(2+)</name>
        <dbReference type="ChEBI" id="CHEBI:29035"/>
        <label>2</label>
    </ligand>
</feature>
<dbReference type="AlphaFoldDB" id="A0A098BIR7"/>
<dbReference type="eggNOG" id="COG1473">
    <property type="taxonomic scope" value="Bacteria"/>
</dbReference>
<dbReference type="SUPFAM" id="SSF55031">
    <property type="entry name" value="Bacterial exopeptidase dimerisation domain"/>
    <property type="match status" value="1"/>
</dbReference>
<dbReference type="Gene3D" id="3.40.630.10">
    <property type="entry name" value="Zn peptidases"/>
    <property type="match status" value="1"/>
</dbReference>
<name>A0A098BIR7_9NOCA</name>
<dbReference type="PANTHER" id="PTHR11014:SF63">
    <property type="entry name" value="METALLOPEPTIDASE, PUTATIVE (AFU_ORTHOLOGUE AFUA_6G09600)-RELATED"/>
    <property type="match status" value="1"/>
</dbReference>